<accession>A0ABW5KHE7</accession>
<comment type="caution">
    <text evidence="6">The sequence shown here is derived from an EMBL/GenBank/DDBJ whole genome shotgun (WGS) entry which is preliminary data.</text>
</comment>
<proteinExistence type="predicted"/>
<dbReference type="EMBL" id="JBHULR010000003">
    <property type="protein sequence ID" value="MFD2547868.1"/>
    <property type="molecule type" value="Genomic_DNA"/>
</dbReference>
<evidence type="ECO:0000313" key="7">
    <source>
        <dbReference type="Proteomes" id="UP001597545"/>
    </source>
</evidence>
<dbReference type="SUPFAM" id="SSF57802">
    <property type="entry name" value="Rubredoxin-like"/>
    <property type="match status" value="1"/>
</dbReference>
<keyword evidence="2" id="KW-0479">Metal-binding</keyword>
<evidence type="ECO:0000259" key="5">
    <source>
        <dbReference type="PROSITE" id="PS50903"/>
    </source>
</evidence>
<sequence>MHNDSIEHTLVKVNLPGGVISVGDLDGTLECLKHIGVEEVRLGARQQLYFYVCAEQLQELEYALLNQELSYEIGQDAHPNIVSSYVTDSIFSQQPWIREGVYRDVLDSFNFLPKLKINVVDSTQSLVPYYTGNLNFITSEIGNYWYLYLRFPTTTIFYLWSSLVYSDDIAMLSRTLEPTLLKESVSTAEEGGRLGARLEEIATKSGQFMFQPLTQPFVEPSFKLPYYEGFNGYHDRLWLGVYKRSEVFSISFLQDICAVCKQNRIGQIYTTPWKSIIIKEIQPAIRAEWDLILDRHRVNLRHALNELNWQTEDYGSTGLALKQDLVHDLNRLDVRTYKLSFGIKMCDRTGVWGAVILRFLSSDGTKTWFQVLHTRDFNPNSKDLIVYRSRVERADLSEAIVQLCEEFYAYKEVIAQRVVCPEPTAAVIEEQWLSPVVYQCPKCKTIYHPHWGDVQQGIAPKTAFKALPVDYQCSLCGTAKDSFLPFDKSLEIPHSD</sequence>
<dbReference type="Pfam" id="PF00301">
    <property type="entry name" value="Rubredoxin"/>
    <property type="match status" value="1"/>
</dbReference>
<dbReference type="Gene3D" id="2.20.28.10">
    <property type="match status" value="1"/>
</dbReference>
<reference evidence="7" key="1">
    <citation type="journal article" date="2019" name="Int. J. Syst. Evol. Microbiol.">
        <title>The Global Catalogue of Microorganisms (GCM) 10K type strain sequencing project: providing services to taxonomists for standard genome sequencing and annotation.</title>
        <authorList>
            <consortium name="The Broad Institute Genomics Platform"/>
            <consortium name="The Broad Institute Genome Sequencing Center for Infectious Disease"/>
            <person name="Wu L."/>
            <person name="Ma J."/>
        </authorList>
    </citation>
    <scope>NUCLEOTIDE SEQUENCE [LARGE SCALE GENOMIC DNA]</scope>
    <source>
        <strain evidence="7">KCTC 42662</strain>
    </source>
</reference>
<dbReference type="PROSITE" id="PS50903">
    <property type="entry name" value="RUBREDOXIN_LIKE"/>
    <property type="match status" value="1"/>
</dbReference>
<evidence type="ECO:0000313" key="6">
    <source>
        <dbReference type="EMBL" id="MFD2547868.1"/>
    </source>
</evidence>
<keyword evidence="4" id="KW-0408">Iron</keyword>
<feature type="domain" description="Rubredoxin-like" evidence="5">
    <location>
        <begin position="435"/>
        <end position="486"/>
    </location>
</feature>
<dbReference type="CDD" id="cd00730">
    <property type="entry name" value="rubredoxin"/>
    <property type="match status" value="1"/>
</dbReference>
<protein>
    <submittedName>
        <fullName evidence="6">Rubredoxin</fullName>
    </submittedName>
</protein>
<name>A0ABW5KHE7_9SPHI</name>
<keyword evidence="3" id="KW-0249">Electron transport</keyword>
<dbReference type="InterPro" id="IPR024934">
    <property type="entry name" value="Rubredoxin-like_dom"/>
</dbReference>
<organism evidence="6 7">
    <name type="scientific">Sphingobacterium suaedae</name>
    <dbReference type="NCBI Taxonomy" id="1686402"/>
    <lineage>
        <taxon>Bacteria</taxon>
        <taxon>Pseudomonadati</taxon>
        <taxon>Bacteroidota</taxon>
        <taxon>Sphingobacteriia</taxon>
        <taxon>Sphingobacteriales</taxon>
        <taxon>Sphingobacteriaceae</taxon>
        <taxon>Sphingobacterium</taxon>
    </lineage>
</organism>
<evidence type="ECO:0000256" key="1">
    <source>
        <dbReference type="ARBA" id="ARBA00022448"/>
    </source>
</evidence>
<evidence type="ECO:0000256" key="3">
    <source>
        <dbReference type="ARBA" id="ARBA00022982"/>
    </source>
</evidence>
<dbReference type="InterPro" id="IPR024935">
    <property type="entry name" value="Rubredoxin_dom"/>
</dbReference>
<evidence type="ECO:0000256" key="4">
    <source>
        <dbReference type="ARBA" id="ARBA00023004"/>
    </source>
</evidence>
<dbReference type="RefSeq" id="WP_380903035.1">
    <property type="nucleotide sequence ID" value="NZ_JBHUEG010000007.1"/>
</dbReference>
<keyword evidence="1" id="KW-0813">Transport</keyword>
<gene>
    <name evidence="6" type="ORF">ACFSR5_09450</name>
</gene>
<evidence type="ECO:0000256" key="2">
    <source>
        <dbReference type="ARBA" id="ARBA00022723"/>
    </source>
</evidence>
<dbReference type="Proteomes" id="UP001597545">
    <property type="component" value="Unassembled WGS sequence"/>
</dbReference>
<keyword evidence="7" id="KW-1185">Reference proteome</keyword>